<proteinExistence type="predicted"/>
<protein>
    <recommendedName>
        <fullName evidence="1">Polymerase/histidinol phosphatase N-terminal domain-containing protein</fullName>
    </recommendedName>
</protein>
<dbReference type="InterPro" id="IPR052018">
    <property type="entry name" value="PHP_domain"/>
</dbReference>
<evidence type="ECO:0000313" key="2">
    <source>
        <dbReference type="EMBL" id="SEI72426.1"/>
    </source>
</evidence>
<reference evidence="3" key="1">
    <citation type="submission" date="2016-10" db="EMBL/GenBank/DDBJ databases">
        <authorList>
            <person name="Varghese N."/>
        </authorList>
    </citation>
    <scope>NUCLEOTIDE SEQUENCE [LARGE SCALE GENOMIC DNA]</scope>
    <source>
        <strain evidence="3">DSM 20406</strain>
    </source>
</reference>
<dbReference type="InterPro" id="IPR003141">
    <property type="entry name" value="Pol/His_phosphatase_N"/>
</dbReference>
<dbReference type="CDD" id="cd07438">
    <property type="entry name" value="PHP_HisPPase_AMP"/>
    <property type="match status" value="1"/>
</dbReference>
<dbReference type="Gene3D" id="1.10.150.650">
    <property type="match status" value="1"/>
</dbReference>
<evidence type="ECO:0000313" key="3">
    <source>
        <dbReference type="Proteomes" id="UP000183028"/>
    </source>
</evidence>
<dbReference type="SUPFAM" id="SSF89550">
    <property type="entry name" value="PHP domain-like"/>
    <property type="match status" value="1"/>
</dbReference>
<dbReference type="PANTHER" id="PTHR42924">
    <property type="entry name" value="EXONUCLEASE"/>
    <property type="match status" value="1"/>
</dbReference>
<dbReference type="InterPro" id="IPR016195">
    <property type="entry name" value="Pol/histidinol_Pase-like"/>
</dbReference>
<gene>
    <name evidence="2" type="ORF">SAMN04487834_101926</name>
</gene>
<dbReference type="Proteomes" id="UP000183028">
    <property type="component" value="Unassembled WGS sequence"/>
</dbReference>
<evidence type="ECO:0000259" key="1">
    <source>
        <dbReference type="SMART" id="SM00481"/>
    </source>
</evidence>
<dbReference type="RefSeq" id="WP_074731897.1">
    <property type="nucleotide sequence ID" value="NZ_CACWHD010000010.1"/>
</dbReference>
<dbReference type="OrthoDB" id="9804333at2"/>
<keyword evidence="3" id="KW-1185">Reference proteome</keyword>
<dbReference type="GO" id="GO:0004534">
    <property type="term" value="F:5'-3' RNA exonuclease activity"/>
    <property type="evidence" value="ECO:0007669"/>
    <property type="project" value="TreeGrafter"/>
</dbReference>
<dbReference type="STRING" id="322505.SAMN04487836_10874"/>
<name>A0A1H6SZN4_9FIRM</name>
<dbReference type="AlphaFoldDB" id="A0A1H6SZN4"/>
<dbReference type="eggNOG" id="COG0613">
    <property type="taxonomic scope" value="Bacteria"/>
</dbReference>
<dbReference type="EMBL" id="FNYK01000019">
    <property type="protein sequence ID" value="SEI72426.1"/>
    <property type="molecule type" value="Genomic_DNA"/>
</dbReference>
<sequence>MSYSHIDLHMHSTCSDGSDDPLTLLEHVREAHITTFSLTDHDTIKGNAIIREHVQQDMTFINGIEFSTITPIRQAHVLGYGFDETNEELIEAIQKGEALRKHKLEVRLGYLKQQGVILKEEDIDDLRSLEIAAKPHIARALIKNGYGSTITEAINTYLSGCPQENDRLDARSAIKAIKAAKGRVIWAHPLGGENVKRMSEERFYKQLHFLLDAGIEGLEVYYSRYNQDEVAFLENVANKYHLLISGGSDYHGKNKNIHLGELNAFGKEIVKEKLTIIENI</sequence>
<dbReference type="Gene3D" id="3.20.20.140">
    <property type="entry name" value="Metal-dependent hydrolases"/>
    <property type="match status" value="1"/>
</dbReference>
<dbReference type="SMART" id="SM00481">
    <property type="entry name" value="POLIIIAc"/>
    <property type="match status" value="1"/>
</dbReference>
<dbReference type="GO" id="GO:0035312">
    <property type="term" value="F:5'-3' DNA exonuclease activity"/>
    <property type="evidence" value="ECO:0007669"/>
    <property type="project" value="TreeGrafter"/>
</dbReference>
<dbReference type="PANTHER" id="PTHR42924:SF3">
    <property type="entry name" value="POLYMERASE_HISTIDINOL PHOSPHATASE N-TERMINAL DOMAIN-CONTAINING PROTEIN"/>
    <property type="match status" value="1"/>
</dbReference>
<accession>A0A1H6SZN4</accession>
<organism evidence="2 3">
    <name type="scientific">Sharpea azabuensis</name>
    <dbReference type="NCBI Taxonomy" id="322505"/>
    <lineage>
        <taxon>Bacteria</taxon>
        <taxon>Bacillati</taxon>
        <taxon>Bacillota</taxon>
        <taxon>Erysipelotrichia</taxon>
        <taxon>Erysipelotrichales</taxon>
        <taxon>Coprobacillaceae</taxon>
        <taxon>Sharpea</taxon>
    </lineage>
</organism>
<feature type="domain" description="Polymerase/histidinol phosphatase N-terminal" evidence="1">
    <location>
        <begin position="6"/>
        <end position="70"/>
    </location>
</feature>